<evidence type="ECO:0000313" key="2">
    <source>
        <dbReference type="EMBL" id="ABS67413.1"/>
    </source>
</evidence>
<accession>A7IHC0</accession>
<protein>
    <submittedName>
        <fullName evidence="2">Uncharacterized protein</fullName>
    </submittedName>
</protein>
<feature type="region of interest" description="Disordered" evidence="1">
    <location>
        <begin position="104"/>
        <end position="123"/>
    </location>
</feature>
<organism evidence="2 3">
    <name type="scientific">Xanthobacter autotrophicus (strain ATCC BAA-1158 / Py2)</name>
    <dbReference type="NCBI Taxonomy" id="78245"/>
    <lineage>
        <taxon>Bacteria</taxon>
        <taxon>Pseudomonadati</taxon>
        <taxon>Pseudomonadota</taxon>
        <taxon>Alphaproteobacteria</taxon>
        <taxon>Hyphomicrobiales</taxon>
        <taxon>Xanthobacteraceae</taxon>
        <taxon>Xanthobacter</taxon>
    </lineage>
</organism>
<dbReference type="EMBL" id="CP000781">
    <property type="protein sequence ID" value="ABS67413.1"/>
    <property type="molecule type" value="Genomic_DNA"/>
</dbReference>
<dbReference type="HOGENOM" id="CLU_2014349_0_0_5"/>
<evidence type="ECO:0000313" key="3">
    <source>
        <dbReference type="Proteomes" id="UP000002417"/>
    </source>
</evidence>
<proteinExistence type="predicted"/>
<dbReference type="eggNOG" id="ENOG5033CE9">
    <property type="taxonomic scope" value="Bacteria"/>
</dbReference>
<dbReference type="Proteomes" id="UP000002417">
    <property type="component" value="Chromosome"/>
</dbReference>
<dbReference type="KEGG" id="xau:Xaut_2169"/>
<keyword evidence="3" id="KW-1185">Reference proteome</keyword>
<evidence type="ECO:0000256" key="1">
    <source>
        <dbReference type="SAM" id="MobiDB-lite"/>
    </source>
</evidence>
<reference evidence="2 3" key="1">
    <citation type="submission" date="2007-07" db="EMBL/GenBank/DDBJ databases">
        <title>Complete sequence of chromosome of Xanthobacter autotrophicus Py2.</title>
        <authorList>
            <consortium name="US DOE Joint Genome Institute"/>
            <person name="Copeland A."/>
            <person name="Lucas S."/>
            <person name="Lapidus A."/>
            <person name="Barry K."/>
            <person name="Glavina del Rio T."/>
            <person name="Hammon N."/>
            <person name="Israni S."/>
            <person name="Dalin E."/>
            <person name="Tice H."/>
            <person name="Pitluck S."/>
            <person name="Sims D."/>
            <person name="Brettin T."/>
            <person name="Bruce D."/>
            <person name="Detter J.C."/>
            <person name="Han C."/>
            <person name="Tapia R."/>
            <person name="Brainard J."/>
            <person name="Schmutz J."/>
            <person name="Larimer F."/>
            <person name="Land M."/>
            <person name="Hauser L."/>
            <person name="Kyrpides N."/>
            <person name="Kim E."/>
            <person name="Ensigns S.A."/>
            <person name="Richardson P."/>
        </authorList>
    </citation>
    <scope>NUCLEOTIDE SEQUENCE [LARGE SCALE GENOMIC DNA]</scope>
    <source>
        <strain evidence="3">ATCC BAA-1158 / Py2</strain>
    </source>
</reference>
<gene>
    <name evidence="2" type="ordered locus">Xaut_2169</name>
</gene>
<name>A7IHC0_XANP2</name>
<sequence>MALPRPASPRPVNCRAPVAIRFGFGDKTSHRSKEAPMWVVVVLVLSALVKPEAVVNRDTSYPTEEACKAAIAKNVPARLDAKHKEAVAEGYRRYVCIRVPAAEAPKADAPKADAPKTEAPKAK</sequence>
<feature type="compositionally biased region" description="Basic and acidic residues" evidence="1">
    <location>
        <begin position="105"/>
        <end position="123"/>
    </location>
</feature>
<dbReference type="AlphaFoldDB" id="A7IHC0"/>